<evidence type="ECO:0000256" key="2">
    <source>
        <dbReference type="ARBA" id="ARBA00022723"/>
    </source>
</evidence>
<dbReference type="Pfam" id="PF05163">
    <property type="entry name" value="DinB"/>
    <property type="match status" value="1"/>
</dbReference>
<evidence type="ECO:0000313" key="5">
    <source>
        <dbReference type="Proteomes" id="UP000281810"/>
    </source>
</evidence>
<dbReference type="PANTHER" id="PTHR37302:SF1">
    <property type="entry name" value="PROTEIN DINB"/>
    <property type="match status" value="1"/>
</dbReference>
<protein>
    <submittedName>
        <fullName evidence="4">Damage-inducible protein DinB</fullName>
    </submittedName>
</protein>
<dbReference type="RefSeq" id="WP_123280421.1">
    <property type="nucleotide sequence ID" value="NZ_CP034161.1"/>
</dbReference>
<keyword evidence="2 3" id="KW-0479">Metal-binding</keyword>
<dbReference type="InterPro" id="IPR034660">
    <property type="entry name" value="DinB/YfiT-like"/>
</dbReference>
<keyword evidence="5" id="KW-1185">Reference proteome</keyword>
<dbReference type="InterPro" id="IPR007837">
    <property type="entry name" value="DinB"/>
</dbReference>
<feature type="binding site" evidence="3">
    <location>
        <position position="121"/>
    </location>
    <ligand>
        <name>a divalent metal cation</name>
        <dbReference type="ChEBI" id="CHEBI:60240"/>
    </ligand>
</feature>
<dbReference type="AlphaFoldDB" id="A0A3G8Y3U9"/>
<dbReference type="EMBL" id="CP034161">
    <property type="protein sequence ID" value="AZI40092.1"/>
    <property type="molecule type" value="Genomic_DNA"/>
</dbReference>
<dbReference type="GO" id="GO:0046872">
    <property type="term" value="F:metal ion binding"/>
    <property type="evidence" value="ECO:0007669"/>
    <property type="project" value="UniProtKB-KW"/>
</dbReference>
<name>A0A3G8Y3U9_9FLAO</name>
<organism evidence="4 5">
    <name type="scientific">Epilithonimonas vandammei</name>
    <dbReference type="NCBI Taxonomy" id="2487072"/>
    <lineage>
        <taxon>Bacteria</taxon>
        <taxon>Pseudomonadati</taxon>
        <taxon>Bacteroidota</taxon>
        <taxon>Flavobacteriia</taxon>
        <taxon>Flavobacteriales</taxon>
        <taxon>Weeksellaceae</taxon>
        <taxon>Chryseobacterium group</taxon>
        <taxon>Epilithonimonas</taxon>
    </lineage>
</organism>
<feature type="binding site" evidence="3">
    <location>
        <position position="117"/>
    </location>
    <ligand>
        <name>a divalent metal cation</name>
        <dbReference type="ChEBI" id="CHEBI:60240"/>
    </ligand>
</feature>
<dbReference type="Proteomes" id="UP000281810">
    <property type="component" value="Chromosome"/>
</dbReference>
<sequence>MKKQFIDLLEYNSHFNQLLIKIYLENKDSFNEKMISLLNHILNAQQVWNSRIIFEDSFGVWQINPDEKLLENNQSNFENSFKILSERNLDEIIVYRNSKGDEFQNSIREIFFHFINHSTYHRGQIAMLIKQAGLEPINTDYIFYKRK</sequence>
<proteinExistence type="inferred from homology"/>
<dbReference type="Gene3D" id="1.20.120.450">
    <property type="entry name" value="dinb family like domain"/>
    <property type="match status" value="1"/>
</dbReference>
<feature type="binding site" evidence="3">
    <location>
        <position position="40"/>
    </location>
    <ligand>
        <name>a divalent metal cation</name>
        <dbReference type="ChEBI" id="CHEBI:60240"/>
    </ligand>
</feature>
<accession>A0A3G8Y3U9</accession>
<evidence type="ECO:0000313" key="4">
    <source>
        <dbReference type="EMBL" id="AZI40092.1"/>
    </source>
</evidence>
<reference evidence="5" key="1">
    <citation type="submission" date="2018-11" db="EMBL/GenBank/DDBJ databases">
        <title>Proposal to divide the Flavobacteriaceae and reorganize its genera based on Amino Acid Identity values calculated from whole genome sequences.</title>
        <authorList>
            <person name="Nicholson A.C."/>
            <person name="Gulvik C.A."/>
            <person name="Whitney A.M."/>
            <person name="Humrighouse B.W."/>
            <person name="Bell M."/>
            <person name="Holmes B."/>
            <person name="Steigerwalt A.B."/>
            <person name="Villarma A."/>
            <person name="Sheth M."/>
            <person name="Batra D."/>
            <person name="Pryor J."/>
            <person name="Bernardet J.-F."/>
            <person name="Hugo C."/>
            <person name="Kampfer P."/>
            <person name="Newman J.D."/>
            <person name="McQuiston J.R."/>
        </authorList>
    </citation>
    <scope>NUCLEOTIDE SEQUENCE [LARGE SCALE GENOMIC DNA]</scope>
    <source>
        <strain evidence="5">F5649</strain>
    </source>
</reference>
<dbReference type="PANTHER" id="PTHR37302">
    <property type="entry name" value="SLR1116 PROTEIN"/>
    <property type="match status" value="1"/>
</dbReference>
<gene>
    <name evidence="4" type="ORF">EIB74_09015</name>
</gene>
<comment type="similarity">
    <text evidence="1">Belongs to the DinB family.</text>
</comment>
<evidence type="ECO:0000256" key="1">
    <source>
        <dbReference type="ARBA" id="ARBA00008635"/>
    </source>
</evidence>
<dbReference type="SUPFAM" id="SSF109854">
    <property type="entry name" value="DinB/YfiT-like putative metalloenzymes"/>
    <property type="match status" value="1"/>
</dbReference>
<dbReference type="OrthoDB" id="9811413at2"/>
<evidence type="ECO:0000256" key="3">
    <source>
        <dbReference type="PIRSR" id="PIRSR607837-1"/>
    </source>
</evidence>